<keyword evidence="3" id="KW-1185">Reference proteome</keyword>
<sequence>MWWLLASVLIVLCIVYLLFVPVILYIDTQNNSYFVRLKGLVKASVLADEEEIIKVHFQMGLIHFNLYPLRKRSKKRKKKKEIKKVESKPSKHFPLSYRKAKRLLKSFKLKKIYLDLDTGDFTLNAKLYPVFAFLNHYYGRFHINFQGKNRMVLCLQNRPINIIKVFINS</sequence>
<keyword evidence="1" id="KW-0812">Transmembrane</keyword>
<feature type="transmembrane region" description="Helical" evidence="1">
    <location>
        <begin position="6"/>
        <end position="26"/>
    </location>
</feature>
<evidence type="ECO:0000313" key="3">
    <source>
        <dbReference type="Proteomes" id="UP000291981"/>
    </source>
</evidence>
<evidence type="ECO:0000313" key="2">
    <source>
        <dbReference type="EMBL" id="TAI48435.1"/>
    </source>
</evidence>
<dbReference type="EMBL" id="SGIU01000001">
    <property type="protein sequence ID" value="TAI48435.1"/>
    <property type="molecule type" value="Genomic_DNA"/>
</dbReference>
<dbReference type="Proteomes" id="UP000291981">
    <property type="component" value="Unassembled WGS sequence"/>
</dbReference>
<dbReference type="AlphaFoldDB" id="A0A4Q8QDG1"/>
<dbReference type="OrthoDB" id="799391at2"/>
<accession>A0A4Q8QDG1</accession>
<organism evidence="2 3">
    <name type="scientific">Flagellimonas allohymeniacidonis</name>
    <dbReference type="NCBI Taxonomy" id="2517819"/>
    <lineage>
        <taxon>Bacteria</taxon>
        <taxon>Pseudomonadati</taxon>
        <taxon>Bacteroidota</taxon>
        <taxon>Flavobacteriia</taxon>
        <taxon>Flavobacteriales</taxon>
        <taxon>Flavobacteriaceae</taxon>
        <taxon>Flagellimonas</taxon>
    </lineage>
</organism>
<name>A0A4Q8QDG1_9FLAO</name>
<proteinExistence type="predicted"/>
<dbReference type="RefSeq" id="WP_130608453.1">
    <property type="nucleotide sequence ID" value="NZ_SGIU01000001.1"/>
</dbReference>
<comment type="caution">
    <text evidence="2">The sequence shown here is derived from an EMBL/GenBank/DDBJ whole genome shotgun (WGS) entry which is preliminary data.</text>
</comment>
<reference evidence="2 3" key="1">
    <citation type="submission" date="2019-02" db="EMBL/GenBank/DDBJ databases">
        <title>Draft genome sequence of Muricauda sp. 176CP4-71.</title>
        <authorList>
            <person name="Park J.-S."/>
        </authorList>
    </citation>
    <scope>NUCLEOTIDE SEQUENCE [LARGE SCALE GENOMIC DNA]</scope>
    <source>
        <strain evidence="2 3">176CP4-71</strain>
    </source>
</reference>
<evidence type="ECO:0000256" key="1">
    <source>
        <dbReference type="SAM" id="Phobius"/>
    </source>
</evidence>
<keyword evidence="1" id="KW-1133">Transmembrane helix</keyword>
<keyword evidence="1" id="KW-0472">Membrane</keyword>
<protein>
    <submittedName>
        <fullName evidence="2">Uncharacterized protein</fullName>
    </submittedName>
</protein>
<gene>
    <name evidence="2" type="ORF">EW142_01115</name>
</gene>